<dbReference type="InterPro" id="IPR036388">
    <property type="entry name" value="WH-like_DNA-bd_sf"/>
</dbReference>
<protein>
    <submittedName>
        <fullName evidence="5">Helix-turn-helix domain-containing protein</fullName>
    </submittedName>
</protein>
<dbReference type="RefSeq" id="WP_010353800.1">
    <property type="nucleotide sequence ID" value="NZ_CP122369.1"/>
</dbReference>
<keyword evidence="7" id="KW-1185">Reference proteome</keyword>
<dbReference type="InterPro" id="IPR036390">
    <property type="entry name" value="WH_DNA-bd_sf"/>
</dbReference>
<organism evidence="5 8">
    <name type="scientific">Streptomyces acidiscabies</name>
    <dbReference type="NCBI Taxonomy" id="42234"/>
    <lineage>
        <taxon>Bacteria</taxon>
        <taxon>Bacillati</taxon>
        <taxon>Actinomycetota</taxon>
        <taxon>Actinomycetes</taxon>
        <taxon>Kitasatosporales</taxon>
        <taxon>Streptomycetaceae</taxon>
        <taxon>Streptomyces</taxon>
    </lineage>
</organism>
<evidence type="ECO:0000256" key="2">
    <source>
        <dbReference type="ARBA" id="ARBA00023125"/>
    </source>
</evidence>
<evidence type="ECO:0000313" key="8">
    <source>
        <dbReference type="Proteomes" id="UP001282288"/>
    </source>
</evidence>
<evidence type="ECO:0000256" key="1">
    <source>
        <dbReference type="ARBA" id="ARBA00023015"/>
    </source>
</evidence>
<comment type="caution">
    <text evidence="5">The sequence shown here is derived from an EMBL/GenBank/DDBJ whole genome shotgun (WGS) entry which is preliminary data.</text>
</comment>
<keyword evidence="1" id="KW-0805">Transcription regulation</keyword>
<dbReference type="PROSITE" id="PS51118">
    <property type="entry name" value="HTH_HXLR"/>
    <property type="match status" value="1"/>
</dbReference>
<name>A0AAP6BFS1_9ACTN</name>
<evidence type="ECO:0000313" key="5">
    <source>
        <dbReference type="EMBL" id="MDX2963943.1"/>
    </source>
</evidence>
<evidence type="ECO:0000259" key="4">
    <source>
        <dbReference type="PROSITE" id="PS51118"/>
    </source>
</evidence>
<keyword evidence="2" id="KW-0238">DNA-binding</keyword>
<evidence type="ECO:0000313" key="6">
    <source>
        <dbReference type="EMBL" id="MDX3022503.1"/>
    </source>
</evidence>
<gene>
    <name evidence="5" type="ORF">PV399_30090</name>
    <name evidence="6" type="ORF">PV666_32185</name>
</gene>
<dbReference type="SUPFAM" id="SSF46785">
    <property type="entry name" value="Winged helix' DNA-binding domain"/>
    <property type="match status" value="1"/>
</dbReference>
<dbReference type="InterPro" id="IPR002577">
    <property type="entry name" value="HTH_HxlR"/>
</dbReference>
<dbReference type="Pfam" id="PF01638">
    <property type="entry name" value="HxlR"/>
    <property type="match status" value="1"/>
</dbReference>
<keyword evidence="3" id="KW-0804">Transcription</keyword>
<dbReference type="GO" id="GO:0003677">
    <property type="term" value="F:DNA binding"/>
    <property type="evidence" value="ECO:0007669"/>
    <property type="project" value="UniProtKB-KW"/>
</dbReference>
<dbReference type="EMBL" id="JARAWP010000021">
    <property type="protein sequence ID" value="MDX3022503.1"/>
    <property type="molecule type" value="Genomic_DNA"/>
</dbReference>
<sequence length="113" mass="12511">MTTELPFLADCRARLAFDLLTHTWDPVVLWALRVEPVRYGQLRVRIGGISAKVLTEALRRLEFNGLAVRNGVGAYELTPLGRTLLPALGALGVWAVDHGDAVLEAQDDYRADR</sequence>
<dbReference type="Gene3D" id="1.10.10.10">
    <property type="entry name" value="Winged helix-like DNA-binding domain superfamily/Winged helix DNA-binding domain"/>
    <property type="match status" value="1"/>
</dbReference>
<evidence type="ECO:0000313" key="7">
    <source>
        <dbReference type="Proteomes" id="UP001272987"/>
    </source>
</evidence>
<dbReference type="GeneID" id="69811173"/>
<dbReference type="PANTHER" id="PTHR33204">
    <property type="entry name" value="TRANSCRIPTIONAL REGULATOR, MARR FAMILY"/>
    <property type="match status" value="1"/>
</dbReference>
<reference evidence="5 7" key="1">
    <citation type="journal article" date="2023" name="Microb. Genom.">
        <title>Mesoterricola silvestris gen. nov., sp. nov., Mesoterricola sediminis sp. nov., Geothrix oryzae sp. nov., Geothrix edaphica sp. nov., Geothrix rubra sp. nov., and Geothrix limicola sp. nov., six novel members of Acidobacteriota isolated from soils.</title>
        <authorList>
            <person name="Weisberg A.J."/>
            <person name="Pearce E."/>
            <person name="Kramer C.G."/>
            <person name="Chang J.H."/>
            <person name="Clarke C.R."/>
        </authorList>
    </citation>
    <scope>NUCLEOTIDE SEQUENCE</scope>
    <source>
        <strain evidence="6 7">NB05-1H</strain>
        <strain evidence="5">NRRL_B-16521</strain>
    </source>
</reference>
<proteinExistence type="predicted"/>
<feature type="domain" description="HTH hxlR-type" evidence="4">
    <location>
        <begin position="11"/>
        <end position="103"/>
    </location>
</feature>
<dbReference type="EMBL" id="JARAWC010000026">
    <property type="protein sequence ID" value="MDX2963943.1"/>
    <property type="molecule type" value="Genomic_DNA"/>
</dbReference>
<evidence type="ECO:0000256" key="3">
    <source>
        <dbReference type="ARBA" id="ARBA00023163"/>
    </source>
</evidence>
<dbReference type="AlphaFoldDB" id="A0AAP6BFS1"/>
<accession>A0AAP6BFS1</accession>
<dbReference type="Proteomes" id="UP001282288">
    <property type="component" value="Unassembled WGS sequence"/>
</dbReference>
<dbReference type="Proteomes" id="UP001272987">
    <property type="component" value="Unassembled WGS sequence"/>
</dbReference>
<dbReference type="PANTHER" id="PTHR33204:SF37">
    <property type="entry name" value="HTH-TYPE TRANSCRIPTIONAL REGULATOR YODB"/>
    <property type="match status" value="1"/>
</dbReference>